<evidence type="ECO:0000313" key="2">
    <source>
        <dbReference type="EMBL" id="JAH90553.1"/>
    </source>
</evidence>
<sequence>MTLETSFRKNIVYHLLNNMDTNSNNMHTGLPFKCIVLTLLQHRFPAVLCIIFYYLNIKKT</sequence>
<feature type="transmembrane region" description="Helical" evidence="1">
    <location>
        <begin position="30"/>
        <end position="55"/>
    </location>
</feature>
<dbReference type="AlphaFoldDB" id="A0A0E9WM48"/>
<reference evidence="2" key="1">
    <citation type="submission" date="2014-11" db="EMBL/GenBank/DDBJ databases">
        <authorList>
            <person name="Amaro Gonzalez C."/>
        </authorList>
    </citation>
    <scope>NUCLEOTIDE SEQUENCE</scope>
</reference>
<keyword evidence="1" id="KW-0472">Membrane</keyword>
<dbReference type="EMBL" id="GBXM01018024">
    <property type="protein sequence ID" value="JAH90553.1"/>
    <property type="molecule type" value="Transcribed_RNA"/>
</dbReference>
<reference evidence="2" key="2">
    <citation type="journal article" date="2015" name="Fish Shellfish Immunol.">
        <title>Early steps in the European eel (Anguilla anguilla)-Vibrio vulnificus interaction in the gills: Role of the RtxA13 toxin.</title>
        <authorList>
            <person name="Callol A."/>
            <person name="Pajuelo D."/>
            <person name="Ebbesson L."/>
            <person name="Teles M."/>
            <person name="MacKenzie S."/>
            <person name="Amaro C."/>
        </authorList>
    </citation>
    <scope>NUCLEOTIDE SEQUENCE</scope>
</reference>
<keyword evidence="1" id="KW-1133">Transmembrane helix</keyword>
<organism evidence="2">
    <name type="scientific">Anguilla anguilla</name>
    <name type="common">European freshwater eel</name>
    <name type="synonym">Muraena anguilla</name>
    <dbReference type="NCBI Taxonomy" id="7936"/>
    <lineage>
        <taxon>Eukaryota</taxon>
        <taxon>Metazoa</taxon>
        <taxon>Chordata</taxon>
        <taxon>Craniata</taxon>
        <taxon>Vertebrata</taxon>
        <taxon>Euteleostomi</taxon>
        <taxon>Actinopterygii</taxon>
        <taxon>Neopterygii</taxon>
        <taxon>Teleostei</taxon>
        <taxon>Anguilliformes</taxon>
        <taxon>Anguillidae</taxon>
        <taxon>Anguilla</taxon>
    </lineage>
</organism>
<protein>
    <submittedName>
        <fullName evidence="2">Uncharacterized protein</fullName>
    </submittedName>
</protein>
<keyword evidence="1" id="KW-0812">Transmembrane</keyword>
<name>A0A0E9WM48_ANGAN</name>
<proteinExistence type="predicted"/>
<accession>A0A0E9WM48</accession>
<evidence type="ECO:0000256" key="1">
    <source>
        <dbReference type="SAM" id="Phobius"/>
    </source>
</evidence>